<organism evidence="1 2">
    <name type="scientific">Enterococcus termitis</name>
    <dbReference type="NCBI Taxonomy" id="332950"/>
    <lineage>
        <taxon>Bacteria</taxon>
        <taxon>Bacillati</taxon>
        <taxon>Bacillota</taxon>
        <taxon>Bacilli</taxon>
        <taxon>Lactobacillales</taxon>
        <taxon>Enterococcaceae</taxon>
        <taxon>Enterococcus</taxon>
    </lineage>
</organism>
<proteinExistence type="predicted"/>
<protein>
    <submittedName>
        <fullName evidence="1">Uncharacterized protein</fullName>
    </submittedName>
</protein>
<dbReference type="AlphaFoldDB" id="A0A1E5G900"/>
<dbReference type="EMBL" id="MIJY01000045">
    <property type="protein sequence ID" value="OEG09193.1"/>
    <property type="molecule type" value="Genomic_DNA"/>
</dbReference>
<evidence type="ECO:0000313" key="1">
    <source>
        <dbReference type="EMBL" id="OEG09193.1"/>
    </source>
</evidence>
<evidence type="ECO:0000313" key="2">
    <source>
        <dbReference type="Proteomes" id="UP000095094"/>
    </source>
</evidence>
<accession>A0A1E5G900</accession>
<name>A0A1E5G900_9ENTE</name>
<sequence length="157" mass="18403">MFVVALLLFIVSKEGANQNKINQLVLKKSKKIAYIRAKPTVIIHEINGKNWINKLAEYTHNVGQEAVVKTGKVNFVLSYRKTSGIPGMIKIHKYAKAVPLTVQVRIAQMYEIYFNRKKKEFCVKEVKKMIWTTPLYKRFKKKMEVTNKENETWNKRN</sequence>
<dbReference type="Proteomes" id="UP000095094">
    <property type="component" value="Unassembled WGS sequence"/>
</dbReference>
<comment type="caution">
    <text evidence="1">The sequence shown here is derived from an EMBL/GenBank/DDBJ whole genome shotgun (WGS) entry which is preliminary data.</text>
</comment>
<gene>
    <name evidence="1" type="ORF">BCR25_11525</name>
</gene>
<reference evidence="2" key="1">
    <citation type="submission" date="2016-09" db="EMBL/GenBank/DDBJ databases">
        <authorList>
            <person name="Gulvik C.A."/>
        </authorList>
    </citation>
    <scope>NUCLEOTIDE SEQUENCE [LARGE SCALE GENOMIC DNA]</scope>
    <source>
        <strain evidence="2">LMG 8895</strain>
    </source>
</reference>
<dbReference type="RefSeq" id="WP_139124617.1">
    <property type="nucleotide sequence ID" value="NZ_MIJY01000045.1"/>
</dbReference>
<keyword evidence="2" id="KW-1185">Reference proteome</keyword>